<evidence type="ECO:0000256" key="4">
    <source>
        <dbReference type="ARBA" id="ARBA00022989"/>
    </source>
</evidence>
<feature type="domain" description="ABC3 transporter permease C-terminal" evidence="7">
    <location>
        <begin position="299"/>
        <end position="414"/>
    </location>
</feature>
<feature type="transmembrane region" description="Helical" evidence="6">
    <location>
        <begin position="344"/>
        <end position="367"/>
    </location>
</feature>
<dbReference type="Pfam" id="PF12704">
    <property type="entry name" value="MacB_PCD"/>
    <property type="match status" value="1"/>
</dbReference>
<evidence type="ECO:0000256" key="5">
    <source>
        <dbReference type="ARBA" id="ARBA00023136"/>
    </source>
</evidence>
<keyword evidence="2" id="KW-1003">Cell membrane</keyword>
<feature type="transmembrane region" description="Helical" evidence="6">
    <location>
        <begin position="743"/>
        <end position="763"/>
    </location>
</feature>
<accession>A0ABT8R5J6</accession>
<keyword evidence="3 6" id="KW-0812">Transmembrane</keyword>
<gene>
    <name evidence="9" type="ORF">Q0590_13095</name>
</gene>
<evidence type="ECO:0000256" key="1">
    <source>
        <dbReference type="ARBA" id="ARBA00004651"/>
    </source>
</evidence>
<protein>
    <submittedName>
        <fullName evidence="9">ABC transporter permease</fullName>
    </submittedName>
</protein>
<feature type="transmembrane region" description="Helical" evidence="6">
    <location>
        <begin position="775"/>
        <end position="794"/>
    </location>
</feature>
<keyword evidence="4 6" id="KW-1133">Transmembrane helix</keyword>
<proteinExistence type="predicted"/>
<name>A0ABT8R5J6_9BACT</name>
<feature type="domain" description="MacB-like periplasmic core" evidence="8">
    <location>
        <begin position="20"/>
        <end position="241"/>
    </location>
</feature>
<evidence type="ECO:0000259" key="8">
    <source>
        <dbReference type="Pfam" id="PF12704"/>
    </source>
</evidence>
<evidence type="ECO:0000256" key="2">
    <source>
        <dbReference type="ARBA" id="ARBA00022475"/>
    </source>
</evidence>
<sequence length="811" mass="90369">MLRNYLFTASRALLRYKSFSVINVTGLAVGMAAFLLIVQYIRYELTYDAFHEKGERIYRVGTNFYREGIPAQYAATFLGLGPAMKADFPEVAAFTRLSFRRSIVSYQNQAFTEENLFFADADLLNIFTLQMQQGSNAPGLQAPNEILLSQSAAKKYFGKEQAVGKVLTLKTRLLEQDVTVKGVFADLPSNSHVPIDFLVSIQTLASHIGNERLNGWDSIDHFTYILLAPGTDVPNLRAKLPAFIDKYLGKVWNEGPGLGIGQNRTELVLQPLLDIHLHSDLQNEAEANGNIATVRLLMLVAFFILLLACINYVNLSTARALERAKEVAVRKVIGASRKQLSSQFFFEALLLNFAALLLAFTLVQLAGPWLNKVAAKPFYVFKWLDTGLWLSLSGVFLAGSFLSGMYPAYLLSSFKPVLALKGKMHQSFSIFSFRRILIMLQFVVAVLMVAGTYTVYRQMQFMQTSDLGMNIDQLLVVKAPSLKVADSVAGNKAAVFKQELLSQAAIATVTVFSSVPNAGMYGTIGAVGRVGTVPAEVGHMFHHVQADIDFMRTYAMKLLAGRNFTKDLSTEKNSLILSEAAIKVLGFQSPAEAVNQRILYEGEKTIIGVIKDFHQYSLAKEVIPIILELSATNAKYFSAKITPHLLPQTIASIEQTYKKLYPDSPFEYFFMDEHFAKQYEADKRFGYIFSLFSGMAIFIACLGLFGLVSYASIQRNKEIGVRKVLGASVSSILLLLAKDFMKLVLWANLIAWPIIYWSIYTWLSGYAYHTPIHAGFFIIPSLAVVLIAFLTIFYQTLKSAKENPVKALRDE</sequence>
<evidence type="ECO:0000256" key="6">
    <source>
        <dbReference type="SAM" id="Phobius"/>
    </source>
</evidence>
<evidence type="ECO:0000313" key="10">
    <source>
        <dbReference type="Proteomes" id="UP001168528"/>
    </source>
</evidence>
<dbReference type="Pfam" id="PF02687">
    <property type="entry name" value="FtsX"/>
    <property type="match status" value="2"/>
</dbReference>
<comment type="caution">
    <text evidence="9">The sequence shown here is derived from an EMBL/GenBank/DDBJ whole genome shotgun (WGS) entry which is preliminary data.</text>
</comment>
<feature type="transmembrane region" description="Helical" evidence="6">
    <location>
        <begin position="296"/>
        <end position="315"/>
    </location>
</feature>
<keyword evidence="10" id="KW-1185">Reference proteome</keyword>
<dbReference type="Proteomes" id="UP001168528">
    <property type="component" value="Unassembled WGS sequence"/>
</dbReference>
<dbReference type="RefSeq" id="WP_302038000.1">
    <property type="nucleotide sequence ID" value="NZ_JAUKPO010000006.1"/>
</dbReference>
<dbReference type="InterPro" id="IPR025857">
    <property type="entry name" value="MacB_PCD"/>
</dbReference>
<feature type="transmembrane region" description="Helical" evidence="6">
    <location>
        <begin position="21"/>
        <end position="41"/>
    </location>
</feature>
<feature type="transmembrane region" description="Helical" evidence="6">
    <location>
        <begin position="685"/>
        <end position="708"/>
    </location>
</feature>
<dbReference type="InterPro" id="IPR050250">
    <property type="entry name" value="Macrolide_Exporter_MacB"/>
</dbReference>
<dbReference type="PANTHER" id="PTHR30572:SF18">
    <property type="entry name" value="ABC-TYPE MACROLIDE FAMILY EXPORT SYSTEM PERMEASE COMPONENT 2"/>
    <property type="match status" value="1"/>
</dbReference>
<feature type="transmembrane region" description="Helical" evidence="6">
    <location>
        <begin position="432"/>
        <end position="456"/>
    </location>
</feature>
<dbReference type="EMBL" id="JAUKPO010000006">
    <property type="protein sequence ID" value="MDO1447199.1"/>
    <property type="molecule type" value="Genomic_DNA"/>
</dbReference>
<evidence type="ECO:0000259" key="7">
    <source>
        <dbReference type="Pfam" id="PF02687"/>
    </source>
</evidence>
<evidence type="ECO:0000313" key="9">
    <source>
        <dbReference type="EMBL" id="MDO1447199.1"/>
    </source>
</evidence>
<feature type="domain" description="ABC3 transporter permease C-terminal" evidence="7">
    <location>
        <begin position="691"/>
        <end position="804"/>
    </location>
</feature>
<feature type="transmembrane region" description="Helical" evidence="6">
    <location>
        <begin position="387"/>
        <end position="411"/>
    </location>
</feature>
<dbReference type="PANTHER" id="PTHR30572">
    <property type="entry name" value="MEMBRANE COMPONENT OF TRANSPORTER-RELATED"/>
    <property type="match status" value="1"/>
</dbReference>
<comment type="subcellular location">
    <subcellularLocation>
        <location evidence="1">Cell membrane</location>
        <topology evidence="1">Multi-pass membrane protein</topology>
    </subcellularLocation>
</comment>
<organism evidence="9 10">
    <name type="scientific">Rhodocytophaga aerolata</name>
    <dbReference type="NCBI Taxonomy" id="455078"/>
    <lineage>
        <taxon>Bacteria</taxon>
        <taxon>Pseudomonadati</taxon>
        <taxon>Bacteroidota</taxon>
        <taxon>Cytophagia</taxon>
        <taxon>Cytophagales</taxon>
        <taxon>Rhodocytophagaceae</taxon>
        <taxon>Rhodocytophaga</taxon>
    </lineage>
</organism>
<keyword evidence="5 6" id="KW-0472">Membrane</keyword>
<reference evidence="9" key="1">
    <citation type="submission" date="2023-07" db="EMBL/GenBank/DDBJ databases">
        <title>The genome sequence of Rhodocytophaga aerolata KACC 12507.</title>
        <authorList>
            <person name="Zhang X."/>
        </authorList>
    </citation>
    <scope>NUCLEOTIDE SEQUENCE</scope>
    <source>
        <strain evidence="9">KACC 12507</strain>
    </source>
</reference>
<dbReference type="InterPro" id="IPR003838">
    <property type="entry name" value="ABC3_permease_C"/>
</dbReference>
<evidence type="ECO:0000256" key="3">
    <source>
        <dbReference type="ARBA" id="ARBA00022692"/>
    </source>
</evidence>